<accession>A0A1F7XC92</accession>
<evidence type="ECO:0000259" key="1">
    <source>
        <dbReference type="Pfam" id="PF00403"/>
    </source>
</evidence>
<name>A0A1F7XC92_9BACT</name>
<dbReference type="CDD" id="cd00371">
    <property type="entry name" value="HMA"/>
    <property type="match status" value="1"/>
</dbReference>
<protein>
    <recommendedName>
        <fullName evidence="1">HMA domain-containing protein</fullName>
    </recommendedName>
</protein>
<gene>
    <name evidence="2" type="ORF">A2V80_01945</name>
</gene>
<feature type="domain" description="HMA" evidence="1">
    <location>
        <begin position="5"/>
        <end position="60"/>
    </location>
</feature>
<comment type="caution">
    <text evidence="2">The sequence shown here is derived from an EMBL/GenBank/DDBJ whole genome shotgun (WGS) entry which is preliminary data.</text>
</comment>
<evidence type="ECO:0000313" key="3">
    <source>
        <dbReference type="Proteomes" id="UP000179013"/>
    </source>
</evidence>
<dbReference type="GO" id="GO:0046872">
    <property type="term" value="F:metal ion binding"/>
    <property type="evidence" value="ECO:0007669"/>
    <property type="project" value="InterPro"/>
</dbReference>
<proteinExistence type="predicted"/>
<dbReference type="AlphaFoldDB" id="A0A1F7XC92"/>
<dbReference type="InterPro" id="IPR036163">
    <property type="entry name" value="HMA_dom_sf"/>
</dbReference>
<dbReference type="Proteomes" id="UP000179013">
    <property type="component" value="Unassembled WGS sequence"/>
</dbReference>
<dbReference type="EMBL" id="MGFU01000018">
    <property type="protein sequence ID" value="OGM12654.1"/>
    <property type="molecule type" value="Genomic_DNA"/>
</dbReference>
<dbReference type="InterPro" id="IPR006121">
    <property type="entry name" value="HMA_dom"/>
</dbReference>
<reference evidence="2 3" key="1">
    <citation type="journal article" date="2016" name="Nat. Commun.">
        <title>Thousands of microbial genomes shed light on interconnected biogeochemical processes in an aquifer system.</title>
        <authorList>
            <person name="Anantharaman K."/>
            <person name="Brown C.T."/>
            <person name="Hug L.A."/>
            <person name="Sharon I."/>
            <person name="Castelle C.J."/>
            <person name="Probst A.J."/>
            <person name="Thomas B.C."/>
            <person name="Singh A."/>
            <person name="Wilkins M.J."/>
            <person name="Karaoz U."/>
            <person name="Brodie E.L."/>
            <person name="Williams K.H."/>
            <person name="Hubbard S.S."/>
            <person name="Banfield J.F."/>
        </authorList>
    </citation>
    <scope>NUCLEOTIDE SEQUENCE [LARGE SCALE GENOMIC DNA]</scope>
</reference>
<dbReference type="SUPFAM" id="SSF55008">
    <property type="entry name" value="HMA, heavy metal-associated domain"/>
    <property type="match status" value="1"/>
</dbReference>
<dbReference type="Gene3D" id="3.30.70.100">
    <property type="match status" value="1"/>
</dbReference>
<dbReference type="Pfam" id="PF00403">
    <property type="entry name" value="HMA"/>
    <property type="match status" value="1"/>
</dbReference>
<sequence>MAKKTYHIKGMDCNACAQMIELDFEDAGISASCDYAKEELTISGDVPHEKVKKLLEDQGYTIEKHG</sequence>
<organism evidence="2 3">
    <name type="scientific">Candidatus Woesebacteria bacterium RBG_16_39_8b</name>
    <dbReference type="NCBI Taxonomy" id="1802482"/>
    <lineage>
        <taxon>Bacteria</taxon>
        <taxon>Candidatus Woeseibacteriota</taxon>
    </lineage>
</organism>
<evidence type="ECO:0000313" key="2">
    <source>
        <dbReference type="EMBL" id="OGM12654.1"/>
    </source>
</evidence>